<protein>
    <submittedName>
        <fullName evidence="1">Uncharacterized protein</fullName>
    </submittedName>
</protein>
<accession>A0A1D2AE44</accession>
<proteinExistence type="predicted"/>
<sequence length="302" mass="34599">LLHDYGDIRNWDQIMKFFSMEKVEHAIDRLGPAAFFSTGPFERTHVDLKVHSNFHNNCKSTAAHQIARRAVAQAHAHRFVEAQVSSGLAYRAVANSSFSLPRAFHNLAWSDPGTWSHHKIASLPGLLDIPELLKQQDGRCGAAYVPPTKVSFHKRLGLPGYQPIGACTVVPVVLHANQQFGRRPHKRPQFDPAVFRVERSDGVPDIWYGDCISFLTIEPSQRKFVLVRWYTSVPPEQLTEMERMLDMVPLRRSTLRQVERYRSNTKHQFDIWPVEDLIGPAYLQPNPGQGRTEHYFVNPYIR</sequence>
<organism evidence="1">
    <name type="scientific">Auxenochlorella protothecoides</name>
    <name type="common">Green microalga</name>
    <name type="synonym">Chlorella protothecoides</name>
    <dbReference type="NCBI Taxonomy" id="3075"/>
    <lineage>
        <taxon>Eukaryota</taxon>
        <taxon>Viridiplantae</taxon>
        <taxon>Chlorophyta</taxon>
        <taxon>core chlorophytes</taxon>
        <taxon>Trebouxiophyceae</taxon>
        <taxon>Chlorellales</taxon>
        <taxon>Chlorellaceae</taxon>
        <taxon>Auxenochlorella</taxon>
    </lineage>
</organism>
<dbReference type="EMBL" id="GDKF01001437">
    <property type="protein sequence ID" value="JAT77185.1"/>
    <property type="molecule type" value="Transcribed_RNA"/>
</dbReference>
<gene>
    <name evidence="1" type="ORF">g.96340</name>
</gene>
<feature type="non-terminal residue" evidence="1">
    <location>
        <position position="1"/>
    </location>
</feature>
<name>A0A1D2AE44_AUXPR</name>
<reference evidence="1" key="1">
    <citation type="submission" date="2015-08" db="EMBL/GenBank/DDBJ databases">
        <authorList>
            <person name="Babu N.S."/>
            <person name="Beckwith C.J."/>
            <person name="Beseler K.G."/>
            <person name="Brison A."/>
            <person name="Carone J.V."/>
            <person name="Caskin T.P."/>
            <person name="Diamond M."/>
            <person name="Durham M.E."/>
            <person name="Foxe J.M."/>
            <person name="Go M."/>
            <person name="Henderson B.A."/>
            <person name="Jones I.B."/>
            <person name="McGettigan J.A."/>
            <person name="Micheletti S.J."/>
            <person name="Nasrallah M.E."/>
            <person name="Ortiz D."/>
            <person name="Piller C.R."/>
            <person name="Privatt S.R."/>
            <person name="Schneider S.L."/>
            <person name="Sharp S."/>
            <person name="Smith T.C."/>
            <person name="Stanton J.D."/>
            <person name="Ullery H.E."/>
            <person name="Wilson R.J."/>
            <person name="Serrano M.G."/>
            <person name="Buck G."/>
            <person name="Lee V."/>
            <person name="Wang Y."/>
            <person name="Carvalho R."/>
            <person name="Voegtly L."/>
            <person name="Shi R."/>
            <person name="Duckworth R."/>
            <person name="Johnson A."/>
            <person name="Loviza R."/>
            <person name="Walstead R."/>
            <person name="Shah Z."/>
            <person name="Kiflezghi M."/>
            <person name="Wade K."/>
            <person name="Ball S.L."/>
            <person name="Bradley K.W."/>
            <person name="Asai D.J."/>
            <person name="Bowman C.A."/>
            <person name="Russell D.A."/>
            <person name="Pope W.H."/>
            <person name="Jacobs-Sera D."/>
            <person name="Hendrix R.W."/>
            <person name="Hatfull G.F."/>
        </authorList>
    </citation>
    <scope>NUCLEOTIDE SEQUENCE</scope>
</reference>
<evidence type="ECO:0000313" key="1">
    <source>
        <dbReference type="EMBL" id="JAT77185.1"/>
    </source>
</evidence>
<dbReference type="AlphaFoldDB" id="A0A1D2AE44"/>